<evidence type="ECO:0000313" key="1">
    <source>
        <dbReference type="EMBL" id="KAH9783142.1"/>
    </source>
</evidence>
<organism evidence="1 2">
    <name type="scientific">Citrus sinensis</name>
    <name type="common">Sweet orange</name>
    <name type="synonym">Citrus aurantium var. sinensis</name>
    <dbReference type="NCBI Taxonomy" id="2711"/>
    <lineage>
        <taxon>Eukaryota</taxon>
        <taxon>Viridiplantae</taxon>
        <taxon>Streptophyta</taxon>
        <taxon>Embryophyta</taxon>
        <taxon>Tracheophyta</taxon>
        <taxon>Spermatophyta</taxon>
        <taxon>Magnoliopsida</taxon>
        <taxon>eudicotyledons</taxon>
        <taxon>Gunneridae</taxon>
        <taxon>Pentapetalae</taxon>
        <taxon>rosids</taxon>
        <taxon>malvids</taxon>
        <taxon>Sapindales</taxon>
        <taxon>Rutaceae</taxon>
        <taxon>Aurantioideae</taxon>
        <taxon>Citrus</taxon>
    </lineage>
</organism>
<proteinExistence type="predicted"/>
<sequence>MPKFTLDNSFRFGSRRETVTIFHSESIDTILKKLTKDWLAQFARGEQVQADLIGWKKMLVKINEVLGDAVEKQMKEESVKKWLGKLRDLACDVDYLLDEFQTEAFQRTLPQEDVDDAVDKSDDAMAMSKVKEVNARLQDIASQIELLGLGKKSGGKSRNVRRAKIRKLPPDDDAIDKFDSTAVSKVKDVNAKFQDIASAKECSAGSVVSSRNVRQRVPTTPSEKAESALRAHSSSVRGSTRQAKIPEETVREPKKLQPYIKEEVLVGICNDVFPCTAEQFFTLLFSDDSNFTNEYRAARKDNNLVMGQWHAAGEYDGQVREITFRSLCNSPMCPPDTAMTEYQHAVLSPDKKIFVFETVQQAHDIPFGSIFEIHCRWHLETVAENSSAIDIKVGAHFKKWCVMQSKIKTGAVNVYQQEVEVMLEIARSYMKTQTSCGETNNQSRSLSITPDFKLAIASVSDPVIDVVVARSYIKTHTSCGETNNQSHSPSIFPIFVCIICIFIYKIYSLVMG</sequence>
<dbReference type="Proteomes" id="UP000829398">
    <property type="component" value="Chromosome 3"/>
</dbReference>
<dbReference type="EMBL" id="CM039172">
    <property type="protein sequence ID" value="KAH9783142.1"/>
    <property type="molecule type" value="Genomic_DNA"/>
</dbReference>
<name>A0ACB8MC28_CITSI</name>
<reference evidence="2" key="1">
    <citation type="journal article" date="2023" name="Hortic. Res.">
        <title>A chromosome-level phased genome enabling allele-level studies in sweet orange: a case study on citrus Huanglongbing tolerance.</title>
        <authorList>
            <person name="Wu B."/>
            <person name="Yu Q."/>
            <person name="Deng Z."/>
            <person name="Duan Y."/>
            <person name="Luo F."/>
            <person name="Gmitter F. Jr."/>
        </authorList>
    </citation>
    <scope>NUCLEOTIDE SEQUENCE [LARGE SCALE GENOMIC DNA]</scope>
    <source>
        <strain evidence="2">cv. Valencia</strain>
    </source>
</reference>
<gene>
    <name evidence="1" type="ORF">KPL71_009191</name>
</gene>
<protein>
    <submittedName>
        <fullName evidence="1">BAG-associated GRAM protein 1</fullName>
    </submittedName>
</protein>
<keyword evidence="2" id="KW-1185">Reference proteome</keyword>
<evidence type="ECO:0000313" key="2">
    <source>
        <dbReference type="Proteomes" id="UP000829398"/>
    </source>
</evidence>
<comment type="caution">
    <text evidence="1">The sequence shown here is derived from an EMBL/GenBank/DDBJ whole genome shotgun (WGS) entry which is preliminary data.</text>
</comment>
<accession>A0ACB8MC28</accession>